<accession>A0A2K3MB66</accession>
<dbReference type="GO" id="GO:0000502">
    <property type="term" value="C:proteasome complex"/>
    <property type="evidence" value="ECO:0007669"/>
    <property type="project" value="UniProtKB-KW"/>
</dbReference>
<dbReference type="Proteomes" id="UP000236291">
    <property type="component" value="Unassembled WGS sequence"/>
</dbReference>
<evidence type="ECO:0000313" key="4">
    <source>
        <dbReference type="Proteomes" id="UP000236291"/>
    </source>
</evidence>
<feature type="domain" description="26S proteasome non-ATPase regulatory subunit 1/RPN2 N-terminal" evidence="2">
    <location>
        <begin position="1"/>
        <end position="74"/>
    </location>
</feature>
<keyword evidence="1" id="KW-0812">Transmembrane</keyword>
<keyword evidence="3" id="KW-0647">Proteasome</keyword>
<evidence type="ECO:0000313" key="3">
    <source>
        <dbReference type="EMBL" id="PNX88019.1"/>
    </source>
</evidence>
<evidence type="ECO:0000259" key="2">
    <source>
        <dbReference type="Pfam" id="PF21505"/>
    </source>
</evidence>
<dbReference type="EMBL" id="ASHM01055389">
    <property type="protein sequence ID" value="PNX88019.1"/>
    <property type="molecule type" value="Genomic_DNA"/>
</dbReference>
<reference evidence="3 4" key="2">
    <citation type="journal article" date="2017" name="Front. Plant Sci.">
        <title>Gene Classification and Mining of Molecular Markers Useful in Red Clover (Trifolium pratense) Breeding.</title>
        <authorList>
            <person name="Istvanek J."/>
            <person name="Dluhosova J."/>
            <person name="Dluhos P."/>
            <person name="Patkova L."/>
            <person name="Nedelnik J."/>
            <person name="Repkova J."/>
        </authorList>
    </citation>
    <scope>NUCLEOTIDE SEQUENCE [LARGE SCALE GENOMIC DNA]</scope>
    <source>
        <strain evidence="4">cv. Tatra</strain>
        <tissue evidence="3">Young leaves</tissue>
    </source>
</reference>
<comment type="caution">
    <text evidence="3">The sequence shown here is derived from an EMBL/GenBank/DDBJ whole genome shotgun (WGS) entry which is preliminary data.</text>
</comment>
<organism evidence="3 4">
    <name type="scientific">Trifolium pratense</name>
    <name type="common">Red clover</name>
    <dbReference type="NCBI Taxonomy" id="57577"/>
    <lineage>
        <taxon>Eukaryota</taxon>
        <taxon>Viridiplantae</taxon>
        <taxon>Streptophyta</taxon>
        <taxon>Embryophyta</taxon>
        <taxon>Tracheophyta</taxon>
        <taxon>Spermatophyta</taxon>
        <taxon>Magnoliopsida</taxon>
        <taxon>eudicotyledons</taxon>
        <taxon>Gunneridae</taxon>
        <taxon>Pentapetalae</taxon>
        <taxon>rosids</taxon>
        <taxon>fabids</taxon>
        <taxon>Fabales</taxon>
        <taxon>Fabaceae</taxon>
        <taxon>Papilionoideae</taxon>
        <taxon>50 kb inversion clade</taxon>
        <taxon>NPAAA clade</taxon>
        <taxon>Hologalegina</taxon>
        <taxon>IRL clade</taxon>
        <taxon>Trifolieae</taxon>
        <taxon>Trifolium</taxon>
    </lineage>
</organism>
<dbReference type="ExpressionAtlas" id="A0A2K3MB66">
    <property type="expression patterns" value="baseline"/>
</dbReference>
<keyword evidence="1" id="KW-1133">Transmembrane helix</keyword>
<gene>
    <name evidence="3" type="ORF">L195_g044119</name>
</gene>
<keyword evidence="1" id="KW-0472">Membrane</keyword>
<dbReference type="Pfam" id="PF21505">
    <property type="entry name" value="RPN2_N"/>
    <property type="match status" value="1"/>
</dbReference>
<name>A0A2K3MB66_TRIPR</name>
<feature type="non-terminal residue" evidence="3">
    <location>
        <position position="1"/>
    </location>
</feature>
<evidence type="ECO:0000256" key="1">
    <source>
        <dbReference type="SAM" id="Phobius"/>
    </source>
</evidence>
<sequence length="131" mass="15037">KAIDKYASFKSKAAAESNDESTKVDPRPEAIVERLFDKCIVDGKYQQAMGTAIECRRLRLVYYTNGSRNRVIVSGVFALLSVFAVRGFGFRWLLLVRFCFVIRFSMRSVLAHRKEKKGFQQLGSKKEFIKT</sequence>
<reference evidence="3 4" key="1">
    <citation type="journal article" date="2014" name="Am. J. Bot.">
        <title>Genome assembly and annotation for red clover (Trifolium pratense; Fabaceae).</title>
        <authorList>
            <person name="Istvanek J."/>
            <person name="Jaros M."/>
            <person name="Krenek A."/>
            <person name="Repkova J."/>
        </authorList>
    </citation>
    <scope>NUCLEOTIDE SEQUENCE [LARGE SCALE GENOMIC DNA]</scope>
    <source>
        <strain evidence="4">cv. Tatra</strain>
        <tissue evidence="3">Young leaves</tissue>
    </source>
</reference>
<proteinExistence type="predicted"/>
<dbReference type="InterPro" id="IPR048570">
    <property type="entry name" value="PSMD1_RPN2_N"/>
</dbReference>
<dbReference type="STRING" id="57577.A0A2K3MB66"/>
<dbReference type="AlphaFoldDB" id="A0A2K3MB66"/>
<feature type="transmembrane region" description="Helical" evidence="1">
    <location>
        <begin position="69"/>
        <end position="86"/>
    </location>
</feature>
<protein>
    <submittedName>
        <fullName evidence="3">26S proteasome non-ATPase regulatory subunit 1-like protein</fullName>
    </submittedName>
</protein>